<evidence type="ECO:0000256" key="3">
    <source>
        <dbReference type="SAM" id="SignalP"/>
    </source>
</evidence>
<evidence type="ECO:0000259" key="5">
    <source>
        <dbReference type="Pfam" id="PF22012"/>
    </source>
</evidence>
<dbReference type="RefSeq" id="XP_005371464.1">
    <property type="nucleotide sequence ID" value="XM_005371407.3"/>
</dbReference>
<evidence type="ECO:0000313" key="6">
    <source>
        <dbReference type="Proteomes" id="UP000694915"/>
    </source>
</evidence>
<dbReference type="GeneID" id="101997621"/>
<dbReference type="InterPro" id="IPR053856">
    <property type="entry name" value="TSLPR_D1"/>
</dbReference>
<dbReference type="Pfam" id="PF21605">
    <property type="entry name" value="CRLF2-like_D2"/>
    <property type="match status" value="1"/>
</dbReference>
<dbReference type="Proteomes" id="UP000694915">
    <property type="component" value="Unplaced"/>
</dbReference>
<accession>A0ABM0LRQ5</accession>
<evidence type="ECO:0000313" key="7">
    <source>
        <dbReference type="RefSeq" id="XP_005371464.1"/>
    </source>
</evidence>
<keyword evidence="6" id="KW-1185">Reference proteome</keyword>
<sequence length="296" mass="32369">MPGPAASIAVILLLQLRIRESAEDVTVVCHDLRDVEVTWDPAKHAGANLSLAWRYIPEPLRPCPRYFLSDGLTSGCILPVRSRSPLEIDVRRGAEPVFHRKGLASAFLKPRPPDKLTLHWLEDAIRVTCPALPHVGLDYVIQHRGMGDIDWVASAPAPSCDVTVGGVDRSACLAFRVRAFPRESFYGGEVQPSDWSPVTQWRAGEAMGAGNGSSAASYPGSPTPGVASKDCLSDMVGTSRPGLRRTCLRPRRPKPLTPLTLLRWPWSWSIMGRARHPTQAWGLPGSHARPRGTGTW</sequence>
<feature type="region of interest" description="Disordered" evidence="2">
    <location>
        <begin position="206"/>
        <end position="229"/>
    </location>
</feature>
<protein>
    <submittedName>
        <fullName evidence="7">Cytokine receptor-like factor 2 isoform X2</fullName>
    </submittedName>
</protein>
<dbReference type="Gene3D" id="2.60.40.10">
    <property type="entry name" value="Immunoglobulins"/>
    <property type="match status" value="2"/>
</dbReference>
<dbReference type="Pfam" id="PF22012">
    <property type="entry name" value="TSLPR_D1"/>
    <property type="match status" value="1"/>
</dbReference>
<keyword evidence="1" id="KW-1015">Disulfide bond</keyword>
<reference evidence="7" key="1">
    <citation type="submission" date="2025-08" db="UniProtKB">
        <authorList>
            <consortium name="RefSeq"/>
        </authorList>
    </citation>
    <scope>IDENTIFICATION</scope>
</reference>
<feature type="signal peptide" evidence="3">
    <location>
        <begin position="1"/>
        <end position="21"/>
    </location>
</feature>
<dbReference type="InterPro" id="IPR048648">
    <property type="entry name" value="CRLF2-like_D2"/>
</dbReference>
<evidence type="ECO:0000256" key="2">
    <source>
        <dbReference type="SAM" id="MobiDB-lite"/>
    </source>
</evidence>
<dbReference type="SUPFAM" id="SSF49265">
    <property type="entry name" value="Fibronectin type III"/>
    <property type="match status" value="2"/>
</dbReference>
<evidence type="ECO:0000259" key="4">
    <source>
        <dbReference type="Pfam" id="PF21605"/>
    </source>
</evidence>
<organism evidence="6 7">
    <name type="scientific">Microtus ochrogaster</name>
    <name type="common">Prairie vole</name>
    <dbReference type="NCBI Taxonomy" id="79684"/>
    <lineage>
        <taxon>Eukaryota</taxon>
        <taxon>Metazoa</taxon>
        <taxon>Chordata</taxon>
        <taxon>Craniata</taxon>
        <taxon>Vertebrata</taxon>
        <taxon>Euteleostomi</taxon>
        <taxon>Mammalia</taxon>
        <taxon>Eutheria</taxon>
        <taxon>Euarchontoglires</taxon>
        <taxon>Glires</taxon>
        <taxon>Rodentia</taxon>
        <taxon>Myomorpha</taxon>
        <taxon>Muroidea</taxon>
        <taxon>Cricetidae</taxon>
        <taxon>Arvicolinae</taxon>
        <taxon>Microtus</taxon>
    </lineage>
</organism>
<feature type="compositionally biased region" description="Low complexity" evidence="2">
    <location>
        <begin position="206"/>
        <end position="225"/>
    </location>
</feature>
<dbReference type="InterPro" id="IPR013783">
    <property type="entry name" value="Ig-like_fold"/>
</dbReference>
<gene>
    <name evidence="7" type="primary">LOC101997621</name>
</gene>
<evidence type="ECO:0000256" key="1">
    <source>
        <dbReference type="ARBA" id="ARBA00023157"/>
    </source>
</evidence>
<feature type="chain" id="PRO_5045628031" evidence="3">
    <location>
        <begin position="22"/>
        <end position="296"/>
    </location>
</feature>
<keyword evidence="3" id="KW-0732">Signal</keyword>
<proteinExistence type="predicted"/>
<feature type="domain" description="Cytokine receptor-like factor 2-like D2" evidence="4">
    <location>
        <begin position="110"/>
        <end position="204"/>
    </location>
</feature>
<feature type="domain" description="Cytokine receptor-like factor 2-like" evidence="5">
    <location>
        <begin position="25"/>
        <end position="100"/>
    </location>
</feature>
<name>A0ABM0LRQ5_MICOH</name>
<dbReference type="InterPro" id="IPR036116">
    <property type="entry name" value="FN3_sf"/>
</dbReference>